<dbReference type="Pfam" id="PF05954">
    <property type="entry name" value="Phage_GPD"/>
    <property type="match status" value="1"/>
</dbReference>
<dbReference type="SUPFAM" id="SSF69279">
    <property type="entry name" value="Phage tail proteins"/>
    <property type="match status" value="2"/>
</dbReference>
<dbReference type="RefSeq" id="WP_054594719.1">
    <property type="nucleotide sequence ID" value="NZ_CP012830.1"/>
</dbReference>
<dbReference type="Gene3D" id="2.30.110.50">
    <property type="match status" value="1"/>
</dbReference>
<name>A0A0N9VTM9_PSEFL</name>
<feature type="compositionally biased region" description="Polar residues" evidence="4">
    <location>
        <begin position="466"/>
        <end position="479"/>
    </location>
</feature>
<dbReference type="NCBIfam" id="TIGR03361">
    <property type="entry name" value="VI_Rhs_Vgr"/>
    <property type="match status" value="1"/>
</dbReference>
<sequence length="645" mass="72264">MLFNQASRLAKVTSPLGPEVLLLKDMGGGEELGRLFNYELQLHSLDNAIDLNQLLGKPMSLSLQLDGGGERHFHGIVARCSQNVDQGQFASYQVTLRPWLWLLTRTSDCRIFQNLSIPQIIKQVFRDLGFSDFEDALSRPYREWEYCVQYRETSFDFVSRLMEQEGIYYFFRHEQGRHVLVLADAYGAHTSAPGYASVPYYPRNEQQRERDHIHDWHLAQEVQPGSLELNDYDFQRPSARIDVRSAMPRPHTAGDYPLYDYPGTYVQSEDGEHYARTRIEALQTLHEQVELAGNARGLGSGHLFSLTGFSRQDQNREYLIVGTRYYISQESGETGGGAPSAQFESSLTCIDAQQSYRPLPNTHRPIVKGPQTALVVGPKGEEIWTDQFGRVKVHFYWDRHDQSNENSSCWIRVSQSWAGKNWGSMQIPRIGQEVIVSFLEGDPDRPIITGRVYNAEQTVPYDLPENATQSGMKSRSSKGGTPANFNEIRMEDKKGAEQLYIHAERNQDIVVEVDESHSVGHDRNKSIGHNETVTIGNNRLRIVKQEDILSVGQRKTDSISQSYVIEVGENLRLVCGESILELNASGQINLTGVQISFYASGDAEFNTGGVLHLNNGGGAGATPDGQGVKASIDANINAAFPKSKG</sequence>
<dbReference type="PANTHER" id="PTHR32305">
    <property type="match status" value="1"/>
</dbReference>
<dbReference type="Gene3D" id="2.40.50.230">
    <property type="entry name" value="Gp5 N-terminal domain"/>
    <property type="match status" value="1"/>
</dbReference>
<feature type="region of interest" description="Disordered" evidence="4">
    <location>
        <begin position="466"/>
        <end position="485"/>
    </location>
</feature>
<dbReference type="Gene3D" id="4.10.220.110">
    <property type="match status" value="1"/>
</dbReference>
<accession>A0A0N9VTM9</accession>
<evidence type="ECO:0000256" key="3">
    <source>
        <dbReference type="ARBA" id="ARBA00022525"/>
    </source>
</evidence>
<feature type="domain" description="Gp5/Type VI secretion system Vgr protein OB-fold" evidence="5">
    <location>
        <begin position="386"/>
        <end position="453"/>
    </location>
</feature>
<feature type="domain" description="Gp5/Type VI secretion system Vgr C-terminal trimerisation" evidence="6">
    <location>
        <begin position="470"/>
        <end position="576"/>
    </location>
</feature>
<gene>
    <name evidence="7" type="ORF">AO353_09655</name>
</gene>
<dbReference type="SUPFAM" id="SSF69349">
    <property type="entry name" value="Phage fibre proteins"/>
    <property type="match status" value="1"/>
</dbReference>
<dbReference type="NCBIfam" id="TIGR01646">
    <property type="entry name" value="vgr_GE"/>
    <property type="match status" value="1"/>
</dbReference>
<protein>
    <submittedName>
        <fullName evidence="7">Type VI secretion protein ImpA</fullName>
    </submittedName>
</protein>
<dbReference type="InterPro" id="IPR050708">
    <property type="entry name" value="T6SS_VgrG/RHS"/>
</dbReference>
<evidence type="ECO:0000256" key="2">
    <source>
        <dbReference type="ARBA" id="ARBA00005558"/>
    </source>
</evidence>
<dbReference type="FunFam" id="3.55.50.10:FF:000001">
    <property type="entry name" value="Actin cross-linking toxin VgrG1"/>
    <property type="match status" value="1"/>
</dbReference>
<evidence type="ECO:0000259" key="5">
    <source>
        <dbReference type="Pfam" id="PF04717"/>
    </source>
</evidence>
<organism evidence="7 8">
    <name type="scientific">Pseudomonas fluorescens</name>
    <dbReference type="NCBI Taxonomy" id="294"/>
    <lineage>
        <taxon>Bacteria</taxon>
        <taxon>Pseudomonadati</taxon>
        <taxon>Pseudomonadota</taxon>
        <taxon>Gammaproteobacteria</taxon>
        <taxon>Pseudomonadales</taxon>
        <taxon>Pseudomonadaceae</taxon>
        <taxon>Pseudomonas</taxon>
    </lineage>
</organism>
<evidence type="ECO:0000313" key="7">
    <source>
        <dbReference type="EMBL" id="ALI01319.1"/>
    </source>
</evidence>
<comment type="similarity">
    <text evidence="2">Belongs to the VgrG protein family.</text>
</comment>
<dbReference type="Gene3D" id="3.55.50.10">
    <property type="entry name" value="Baseplate protein-like domains"/>
    <property type="match status" value="1"/>
</dbReference>
<evidence type="ECO:0000256" key="4">
    <source>
        <dbReference type="SAM" id="MobiDB-lite"/>
    </source>
</evidence>
<dbReference type="EMBL" id="CP012830">
    <property type="protein sequence ID" value="ALI01319.1"/>
    <property type="molecule type" value="Genomic_DNA"/>
</dbReference>
<dbReference type="GO" id="GO:0005576">
    <property type="term" value="C:extracellular region"/>
    <property type="evidence" value="ECO:0007669"/>
    <property type="project" value="UniProtKB-SubCell"/>
</dbReference>
<evidence type="ECO:0000259" key="6">
    <source>
        <dbReference type="Pfam" id="PF22178"/>
    </source>
</evidence>
<comment type="subcellular location">
    <subcellularLocation>
        <location evidence="1">Secreted</location>
    </subcellularLocation>
</comment>
<dbReference type="InterPro" id="IPR006533">
    <property type="entry name" value="T6SS_Vgr_RhsGE"/>
</dbReference>
<dbReference type="InterPro" id="IPR017847">
    <property type="entry name" value="T6SS_RhsGE_Vgr_subset"/>
</dbReference>
<dbReference type="OrthoDB" id="9762420at2"/>
<dbReference type="AlphaFoldDB" id="A0A0N9VTM9"/>
<reference evidence="8" key="1">
    <citation type="submission" date="2015-09" db="EMBL/GenBank/DDBJ databases">
        <title>Whole genome sequence of Pseudomonas fluorescens FW300-N2E3.</title>
        <authorList>
            <person name="Ray J."/>
            <person name="Melnyk R."/>
            <person name="Deutschbauer A."/>
        </authorList>
    </citation>
    <scope>NUCLEOTIDE SEQUENCE [LARGE SCALE GENOMIC DNA]</scope>
    <source>
        <strain evidence="8">FW300-N2E3</strain>
    </source>
</reference>
<dbReference type="InterPro" id="IPR037026">
    <property type="entry name" value="Vgr_OB-fold_dom_sf"/>
</dbReference>
<reference evidence="7 8" key="2">
    <citation type="journal article" date="2018" name="Nature">
        <title>Mutant phenotypes for thousands of bacterial genes of unknown function.</title>
        <authorList>
            <person name="Price M.N."/>
            <person name="Wetmore K.M."/>
            <person name="Waters R.J."/>
            <person name="Callaghan M."/>
            <person name="Ray J."/>
            <person name="Liu H."/>
            <person name="Kuehl J.V."/>
            <person name="Melnyk R.A."/>
            <person name="Lamson J.S."/>
            <person name="Suh Y."/>
            <person name="Carlson H.K."/>
            <person name="Esquivel Z."/>
            <person name="Sadeeshkumar H."/>
            <person name="Chakraborty R."/>
            <person name="Zane G.M."/>
            <person name="Rubin B.E."/>
            <person name="Wall J.D."/>
            <person name="Visel A."/>
            <person name="Bristow J."/>
            <person name="Blow M.J."/>
            <person name="Arkin A.P."/>
            <person name="Deutschbauer A.M."/>
        </authorList>
    </citation>
    <scope>NUCLEOTIDE SEQUENCE [LARGE SCALE GENOMIC DNA]</scope>
    <source>
        <strain evidence="7 8">FW300-N2E3</strain>
    </source>
</reference>
<proteinExistence type="inferred from homology"/>
<dbReference type="PANTHER" id="PTHR32305:SF15">
    <property type="entry name" value="PROTEIN RHSA-RELATED"/>
    <property type="match status" value="1"/>
</dbReference>
<dbReference type="Pfam" id="PF22178">
    <property type="entry name" value="Gp5_trimer_C"/>
    <property type="match status" value="1"/>
</dbReference>
<evidence type="ECO:0000313" key="8">
    <source>
        <dbReference type="Proteomes" id="UP000066487"/>
    </source>
</evidence>
<keyword evidence="3" id="KW-0964">Secreted</keyword>
<evidence type="ECO:0000256" key="1">
    <source>
        <dbReference type="ARBA" id="ARBA00004613"/>
    </source>
</evidence>
<dbReference type="InterPro" id="IPR006531">
    <property type="entry name" value="Gp5/Vgr_OB"/>
</dbReference>
<dbReference type="Pfam" id="PF04717">
    <property type="entry name" value="Phage_base_V"/>
    <property type="match status" value="1"/>
</dbReference>
<dbReference type="InterPro" id="IPR054030">
    <property type="entry name" value="Gp5_Vgr_C"/>
</dbReference>
<dbReference type="SUPFAM" id="SSF69255">
    <property type="entry name" value="gp5 N-terminal domain-like"/>
    <property type="match status" value="1"/>
</dbReference>
<dbReference type="Proteomes" id="UP000066487">
    <property type="component" value="Chromosome"/>
</dbReference>
<dbReference type="FunFam" id="2.40.50.230:FF:000001">
    <property type="entry name" value="Type VI secretion protein VgrG"/>
    <property type="match status" value="1"/>
</dbReference>